<name>A0A0K2VK83_LEPSM</name>
<accession>A0A0K2VK83</accession>
<dbReference type="AlphaFoldDB" id="A0A0K2VK83"/>
<sequence>HFKYVGKAHKKNHGFSLSLISHNFVNPNIGGCVFLSQYNIQTAPYLSLSPIFYNNY</sequence>
<dbReference type="EMBL" id="HACA01033502">
    <property type="protein sequence ID" value="CDW50863.1"/>
    <property type="molecule type" value="Transcribed_RNA"/>
</dbReference>
<proteinExistence type="predicted"/>
<organism evidence="1">
    <name type="scientific">Lepeophtheirus salmonis</name>
    <name type="common">Salmon louse</name>
    <name type="synonym">Caligus salmonis</name>
    <dbReference type="NCBI Taxonomy" id="72036"/>
    <lineage>
        <taxon>Eukaryota</taxon>
        <taxon>Metazoa</taxon>
        <taxon>Ecdysozoa</taxon>
        <taxon>Arthropoda</taxon>
        <taxon>Crustacea</taxon>
        <taxon>Multicrustacea</taxon>
        <taxon>Hexanauplia</taxon>
        <taxon>Copepoda</taxon>
        <taxon>Siphonostomatoida</taxon>
        <taxon>Caligidae</taxon>
        <taxon>Lepeophtheirus</taxon>
    </lineage>
</organism>
<evidence type="ECO:0000313" key="1">
    <source>
        <dbReference type="EMBL" id="CDW50863.1"/>
    </source>
</evidence>
<feature type="non-terminal residue" evidence="1">
    <location>
        <position position="1"/>
    </location>
</feature>
<protein>
    <submittedName>
        <fullName evidence="1">Uncharacterized protein</fullName>
    </submittedName>
</protein>
<reference evidence="1" key="1">
    <citation type="submission" date="2014-05" db="EMBL/GenBank/DDBJ databases">
        <authorList>
            <person name="Chronopoulou M."/>
        </authorList>
    </citation>
    <scope>NUCLEOTIDE SEQUENCE</scope>
    <source>
        <tissue evidence="1">Whole organism</tissue>
    </source>
</reference>